<name>A0A3E0U4Q2_9GAMM</name>
<feature type="domain" description="Phosphoribulokinase/uridine kinase" evidence="1">
    <location>
        <begin position="44"/>
        <end position="160"/>
    </location>
</feature>
<evidence type="ECO:0000259" key="1">
    <source>
        <dbReference type="Pfam" id="PF00485"/>
    </source>
</evidence>
<evidence type="ECO:0000313" key="2">
    <source>
        <dbReference type="EMBL" id="REL31533.1"/>
    </source>
</evidence>
<dbReference type="PANTHER" id="PTHR10285">
    <property type="entry name" value="URIDINE KINASE"/>
    <property type="match status" value="1"/>
</dbReference>
<proteinExistence type="predicted"/>
<gene>
    <name evidence="2" type="ORF">DXX94_12840</name>
</gene>
<organism evidence="2 3">
    <name type="scientific">Thalassotalea euphylliae</name>
    <dbReference type="NCBI Taxonomy" id="1655234"/>
    <lineage>
        <taxon>Bacteria</taxon>
        <taxon>Pseudomonadati</taxon>
        <taxon>Pseudomonadota</taxon>
        <taxon>Gammaproteobacteria</taxon>
        <taxon>Alteromonadales</taxon>
        <taxon>Colwelliaceae</taxon>
        <taxon>Thalassotalea</taxon>
    </lineage>
</organism>
<dbReference type="SUPFAM" id="SSF52540">
    <property type="entry name" value="P-loop containing nucleoside triphosphate hydrolases"/>
    <property type="match status" value="1"/>
</dbReference>
<keyword evidence="3" id="KW-1185">Reference proteome</keyword>
<dbReference type="Pfam" id="PF00485">
    <property type="entry name" value="PRK"/>
    <property type="match status" value="1"/>
</dbReference>
<dbReference type="EMBL" id="QUOT01000001">
    <property type="protein sequence ID" value="REL31533.1"/>
    <property type="molecule type" value="Genomic_DNA"/>
</dbReference>
<protein>
    <submittedName>
        <fullName evidence="2">Kinase</fullName>
    </submittedName>
</protein>
<sequence>MLSNFIEQYQLPASFEQTARLHFMPLAKHLTDKVTNSPNKPLFLGINGCQGSGKSTLASFLFHYLTEQAQLSVVNLSLDDFYFDRITRQQLASDIHPLLATRGVPGTHDITLLANTLHALKTGKQTLLPRFDKAQDNPAPKTDWSDSPENTEVVIFEGWCWGVTAQTMAELAPAINSLEAKSDATATWRNYVNEQLANYYQPLYQLMNSWLMLKAPSFDCVAQWRWQQEQKLAAQQAIVNTKETANKVMSKSQVMDFIAYFQRLTEHALATLPERCNLVFELDQERNINATVGRF</sequence>
<evidence type="ECO:0000313" key="3">
    <source>
        <dbReference type="Proteomes" id="UP000256899"/>
    </source>
</evidence>
<dbReference type="AlphaFoldDB" id="A0A3E0U4Q2"/>
<reference evidence="3" key="1">
    <citation type="submission" date="2018-08" db="EMBL/GenBank/DDBJ databases">
        <title>Thalassotalea euphylliae genome.</title>
        <authorList>
            <person name="Summers S."/>
            <person name="Rice S.A."/>
            <person name="Freckelton M.L."/>
            <person name="Nedved B.T."/>
            <person name="Hadfield M.G."/>
        </authorList>
    </citation>
    <scope>NUCLEOTIDE SEQUENCE [LARGE SCALE GENOMIC DNA]</scope>
    <source>
        <strain evidence="3">H3</strain>
    </source>
</reference>
<dbReference type="Proteomes" id="UP000256899">
    <property type="component" value="Unassembled WGS sequence"/>
</dbReference>
<dbReference type="InterPro" id="IPR027417">
    <property type="entry name" value="P-loop_NTPase"/>
</dbReference>
<dbReference type="GO" id="GO:0016301">
    <property type="term" value="F:kinase activity"/>
    <property type="evidence" value="ECO:0007669"/>
    <property type="project" value="UniProtKB-KW"/>
</dbReference>
<comment type="caution">
    <text evidence="2">The sequence shown here is derived from an EMBL/GenBank/DDBJ whole genome shotgun (WGS) entry which is preliminary data.</text>
</comment>
<dbReference type="Gene3D" id="3.40.50.300">
    <property type="entry name" value="P-loop containing nucleotide triphosphate hydrolases"/>
    <property type="match status" value="1"/>
</dbReference>
<accession>A0A3E0U4Q2</accession>
<dbReference type="GO" id="GO:0005524">
    <property type="term" value="F:ATP binding"/>
    <property type="evidence" value="ECO:0007669"/>
    <property type="project" value="InterPro"/>
</dbReference>
<keyword evidence="2" id="KW-0808">Transferase</keyword>
<keyword evidence="2" id="KW-0418">Kinase</keyword>
<dbReference type="InterPro" id="IPR006083">
    <property type="entry name" value="PRK/URK"/>
</dbReference>
<dbReference type="RefSeq" id="WP_116016446.1">
    <property type="nucleotide sequence ID" value="NZ_QUOT01000001.1"/>
</dbReference>